<evidence type="ECO:0000313" key="2">
    <source>
        <dbReference type="Proteomes" id="UP001201985"/>
    </source>
</evidence>
<name>A0ABS9W2X1_9PROT</name>
<keyword evidence="2" id="KW-1185">Reference proteome</keyword>
<protein>
    <submittedName>
        <fullName evidence="1">Uncharacterized protein</fullName>
    </submittedName>
</protein>
<reference evidence="1 2" key="1">
    <citation type="submission" date="2022-03" db="EMBL/GenBank/DDBJ databases">
        <title>Complete genome analysis of Roseomonas KG 17.1 : a prolific producer of plant growth promoters.</title>
        <authorList>
            <person name="Saadouli I."/>
            <person name="Najjari A."/>
            <person name="Mosbah A."/>
            <person name="Ouzari H.I."/>
        </authorList>
    </citation>
    <scope>NUCLEOTIDE SEQUENCE [LARGE SCALE GENOMIC DNA]</scope>
    <source>
        <strain evidence="1 2">KG17-1</strain>
    </source>
</reference>
<dbReference type="RefSeq" id="WP_241792768.1">
    <property type="nucleotide sequence ID" value="NZ_JALBUU010000004.1"/>
</dbReference>
<accession>A0ABS9W2X1</accession>
<organism evidence="1 2">
    <name type="scientific">Teichococcus vastitatis</name>
    <dbReference type="NCBI Taxonomy" id="2307076"/>
    <lineage>
        <taxon>Bacteria</taxon>
        <taxon>Pseudomonadati</taxon>
        <taxon>Pseudomonadota</taxon>
        <taxon>Alphaproteobacteria</taxon>
        <taxon>Acetobacterales</taxon>
        <taxon>Roseomonadaceae</taxon>
        <taxon>Roseomonas</taxon>
    </lineage>
</organism>
<dbReference type="EMBL" id="JALBUU010000004">
    <property type="protein sequence ID" value="MCI0753557.1"/>
    <property type="molecule type" value="Genomic_DNA"/>
</dbReference>
<comment type="caution">
    <text evidence="1">The sequence shown here is derived from an EMBL/GenBank/DDBJ whole genome shotgun (WGS) entry which is preliminary data.</text>
</comment>
<evidence type="ECO:0000313" key="1">
    <source>
        <dbReference type="EMBL" id="MCI0753557.1"/>
    </source>
</evidence>
<gene>
    <name evidence="1" type="ORF">MON41_07270</name>
</gene>
<dbReference type="Proteomes" id="UP001201985">
    <property type="component" value="Unassembled WGS sequence"/>
</dbReference>
<sequence length="212" mass="23946">MFGIPPKPDPFLAARFEKQQARYDAAVQRRQEAWQALEPGFRKRVASGEVVLEGLQCAPVLATARSVIPALWARLLIFNTAGNEISTTVQNLKFMDVTAYHTGQRIRADAGAAALPDDLSAAATIPAPRPRGRESYEPLIEAALDANWDKVQERAARHPEQRPVWSEAAKILHNWLRKEHRDDGQKIPHFDTIRTRLSQIYARRLSEKPVRK</sequence>
<proteinExistence type="predicted"/>